<accession>A0A9X1ZEV7</accession>
<proteinExistence type="predicted"/>
<evidence type="ECO:0000313" key="2">
    <source>
        <dbReference type="EMBL" id="MCL1105613.1"/>
    </source>
</evidence>
<dbReference type="Pfam" id="PF07254">
    <property type="entry name" value="Cpta_toxin"/>
    <property type="match status" value="1"/>
</dbReference>
<feature type="transmembrane region" description="Helical" evidence="1">
    <location>
        <begin position="16"/>
        <end position="36"/>
    </location>
</feature>
<gene>
    <name evidence="2" type="ORF">L2749_10125</name>
</gene>
<keyword evidence="1" id="KW-0812">Transmembrane</keyword>
<evidence type="ECO:0000256" key="1">
    <source>
        <dbReference type="SAM" id="Phobius"/>
    </source>
</evidence>
<evidence type="ECO:0000313" key="3">
    <source>
        <dbReference type="Proteomes" id="UP001139408"/>
    </source>
</evidence>
<name>A0A9X1ZEV7_9GAMM</name>
<dbReference type="InterPro" id="IPR009883">
    <property type="entry name" value="YgfX"/>
</dbReference>
<dbReference type="Proteomes" id="UP001139408">
    <property type="component" value="Unassembled WGS sequence"/>
</dbReference>
<reference evidence="2" key="1">
    <citation type="submission" date="2022-01" db="EMBL/GenBank/DDBJ databases">
        <title>Whole genome-based taxonomy of the Shewanellaceae.</title>
        <authorList>
            <person name="Martin-Rodriguez A.J."/>
        </authorList>
    </citation>
    <scope>NUCLEOTIDE SEQUENCE</scope>
    <source>
        <strain evidence="2">DSM 23803</strain>
    </source>
</reference>
<protein>
    <submittedName>
        <fullName evidence="2">Uncharacterized protein</fullName>
    </submittedName>
</protein>
<sequence>MILCSFLAWPNLASSMLVYAQLLLALLTLCLMVYCWRKLTRWQCIFSLDKRGFAQIVEHSSQTYLVDFCRRALVNPLFCMIFLQDIHSGERRILWVWHDMLTDTEYRTLCRLLLQLKLA</sequence>
<keyword evidence="3" id="KW-1185">Reference proteome</keyword>
<dbReference type="EMBL" id="JAKILJ010000020">
    <property type="protein sequence ID" value="MCL1105613.1"/>
    <property type="molecule type" value="Genomic_DNA"/>
</dbReference>
<keyword evidence="1" id="KW-1133">Transmembrane helix</keyword>
<dbReference type="AlphaFoldDB" id="A0A9X1ZEV7"/>
<organism evidence="2 3">
    <name type="scientific">Shewanella algicola</name>
    <dbReference type="NCBI Taxonomy" id="640633"/>
    <lineage>
        <taxon>Bacteria</taxon>
        <taxon>Pseudomonadati</taxon>
        <taxon>Pseudomonadota</taxon>
        <taxon>Gammaproteobacteria</taxon>
        <taxon>Alteromonadales</taxon>
        <taxon>Shewanellaceae</taxon>
        <taxon>Shewanella</taxon>
    </lineage>
</organism>
<keyword evidence="1" id="KW-0472">Membrane</keyword>
<comment type="caution">
    <text evidence="2">The sequence shown here is derived from an EMBL/GenBank/DDBJ whole genome shotgun (WGS) entry which is preliminary data.</text>
</comment>